<gene>
    <name evidence="2" type="ORF">GPUH_LOCUS18185</name>
</gene>
<accession>A0A183EB46</accession>
<feature type="region of interest" description="Disordered" evidence="1">
    <location>
        <begin position="1"/>
        <end position="27"/>
    </location>
</feature>
<organism evidence="4">
    <name type="scientific">Gongylonema pulchrum</name>
    <dbReference type="NCBI Taxonomy" id="637853"/>
    <lineage>
        <taxon>Eukaryota</taxon>
        <taxon>Metazoa</taxon>
        <taxon>Ecdysozoa</taxon>
        <taxon>Nematoda</taxon>
        <taxon>Chromadorea</taxon>
        <taxon>Rhabditida</taxon>
        <taxon>Spirurina</taxon>
        <taxon>Spiruromorpha</taxon>
        <taxon>Spiruroidea</taxon>
        <taxon>Gongylonematidae</taxon>
        <taxon>Gongylonema</taxon>
    </lineage>
</organism>
<reference evidence="2 3" key="2">
    <citation type="submission" date="2018-11" db="EMBL/GenBank/DDBJ databases">
        <authorList>
            <consortium name="Pathogen Informatics"/>
        </authorList>
    </citation>
    <scope>NUCLEOTIDE SEQUENCE [LARGE SCALE GENOMIC DNA]</scope>
</reference>
<name>A0A183EB46_9BILA</name>
<sequence>MVPAAKRRRRGVKTEFEENSSSSCTVSRHDVSGLMAEDCCSTGTEPAWKRHLENIGQMRSGRDAPVDSMGCHMLADKLADPKVSALFLGFSIRFHP</sequence>
<proteinExistence type="predicted"/>
<dbReference type="AlphaFoldDB" id="A0A183EB46"/>
<dbReference type="OrthoDB" id="2099276at2759"/>
<dbReference type="Proteomes" id="UP000271098">
    <property type="component" value="Unassembled WGS sequence"/>
</dbReference>
<evidence type="ECO:0000313" key="3">
    <source>
        <dbReference type="Proteomes" id="UP000271098"/>
    </source>
</evidence>
<evidence type="ECO:0000313" key="4">
    <source>
        <dbReference type="WBParaSite" id="GPUH_0001821201-mRNA-1"/>
    </source>
</evidence>
<dbReference type="EMBL" id="UYRT01086344">
    <property type="protein sequence ID" value="VDN31220.1"/>
    <property type="molecule type" value="Genomic_DNA"/>
</dbReference>
<feature type="compositionally biased region" description="Basic residues" evidence="1">
    <location>
        <begin position="1"/>
        <end position="11"/>
    </location>
</feature>
<protein>
    <submittedName>
        <fullName evidence="2 4">Uncharacterized protein</fullName>
    </submittedName>
</protein>
<evidence type="ECO:0000313" key="2">
    <source>
        <dbReference type="EMBL" id="VDN31220.1"/>
    </source>
</evidence>
<dbReference type="WBParaSite" id="GPUH_0001821201-mRNA-1">
    <property type="protein sequence ID" value="GPUH_0001821201-mRNA-1"/>
    <property type="gene ID" value="GPUH_0001821201"/>
</dbReference>
<reference evidence="4" key="1">
    <citation type="submission" date="2016-06" db="UniProtKB">
        <authorList>
            <consortium name="WormBaseParasite"/>
        </authorList>
    </citation>
    <scope>IDENTIFICATION</scope>
</reference>
<keyword evidence="3" id="KW-1185">Reference proteome</keyword>
<evidence type="ECO:0000256" key="1">
    <source>
        <dbReference type="SAM" id="MobiDB-lite"/>
    </source>
</evidence>